<dbReference type="Pfam" id="PF02780">
    <property type="entry name" value="Transketolase_C"/>
    <property type="match status" value="1"/>
</dbReference>
<protein>
    <recommendedName>
        <fullName evidence="3">3-methyl-2-oxobutanoate dehydrogenase (2-methylpropanoyl-transferring)</fullName>
        <ecNumber evidence="3">1.2.4.4</ecNumber>
    </recommendedName>
</protein>
<comment type="caution">
    <text evidence="8">The sequence shown here is derived from an EMBL/GenBank/DDBJ whole genome shotgun (WGS) entry which is preliminary data.</text>
</comment>
<dbReference type="InterPro" id="IPR001017">
    <property type="entry name" value="DH_E1"/>
</dbReference>
<dbReference type="EMBL" id="QEHR01000001">
    <property type="protein sequence ID" value="PVW17456.1"/>
    <property type="molecule type" value="Genomic_DNA"/>
</dbReference>
<evidence type="ECO:0000256" key="6">
    <source>
        <dbReference type="SAM" id="MobiDB-lite"/>
    </source>
</evidence>
<dbReference type="InterPro" id="IPR033248">
    <property type="entry name" value="Transketolase_C"/>
</dbReference>
<dbReference type="AlphaFoldDB" id="A0A2U0I8M8"/>
<reference evidence="8 9" key="1">
    <citation type="submission" date="2018-04" db="EMBL/GenBank/DDBJ databases">
        <title>Marixanthomonas spongiae HN-E44 sp. nov., isolated from a marine sponge.</title>
        <authorList>
            <person name="Luo L."/>
            <person name="Zhuang L."/>
        </authorList>
    </citation>
    <scope>NUCLEOTIDE SEQUENCE [LARGE SCALE GENOMIC DNA]</scope>
    <source>
        <strain evidence="8 9">HN-E44</strain>
    </source>
</reference>
<dbReference type="SMART" id="SM00861">
    <property type="entry name" value="Transket_pyr"/>
    <property type="match status" value="1"/>
</dbReference>
<dbReference type="RefSeq" id="WP_116693197.1">
    <property type="nucleotide sequence ID" value="NZ_QEHR01000001.1"/>
</dbReference>
<evidence type="ECO:0000256" key="1">
    <source>
        <dbReference type="ARBA" id="ARBA00001964"/>
    </source>
</evidence>
<dbReference type="GO" id="GO:0003863">
    <property type="term" value="F:branched-chain 2-oxo acid dehydrogenase activity"/>
    <property type="evidence" value="ECO:0007669"/>
    <property type="project" value="UniProtKB-EC"/>
</dbReference>
<organism evidence="8 9">
    <name type="scientific">Marixanthomonas spongiae</name>
    <dbReference type="NCBI Taxonomy" id="2174845"/>
    <lineage>
        <taxon>Bacteria</taxon>
        <taxon>Pseudomonadati</taxon>
        <taxon>Bacteroidota</taxon>
        <taxon>Flavobacteriia</taxon>
        <taxon>Flavobacteriales</taxon>
        <taxon>Flavobacteriaceae</taxon>
        <taxon>Marixanthomonas</taxon>
    </lineage>
</organism>
<feature type="region of interest" description="Disordered" evidence="6">
    <location>
        <begin position="100"/>
        <end position="121"/>
    </location>
</feature>
<dbReference type="Proteomes" id="UP000245962">
    <property type="component" value="Unassembled WGS sequence"/>
</dbReference>
<feature type="domain" description="Transketolase-like pyrimidine-binding" evidence="7">
    <location>
        <begin position="379"/>
        <end position="555"/>
    </location>
</feature>
<dbReference type="Gene3D" id="3.40.50.970">
    <property type="match status" value="2"/>
</dbReference>
<dbReference type="GO" id="GO:0007584">
    <property type="term" value="P:response to nutrient"/>
    <property type="evidence" value="ECO:0007669"/>
    <property type="project" value="TreeGrafter"/>
</dbReference>
<proteinExistence type="predicted"/>
<evidence type="ECO:0000256" key="5">
    <source>
        <dbReference type="ARBA" id="ARBA00023052"/>
    </source>
</evidence>
<dbReference type="GO" id="GO:0009083">
    <property type="term" value="P:branched-chain amino acid catabolic process"/>
    <property type="evidence" value="ECO:0007669"/>
    <property type="project" value="TreeGrafter"/>
</dbReference>
<dbReference type="Pfam" id="PF02779">
    <property type="entry name" value="Transket_pyr"/>
    <property type="match status" value="1"/>
</dbReference>
<dbReference type="Pfam" id="PF00676">
    <property type="entry name" value="E1_dh"/>
    <property type="match status" value="1"/>
</dbReference>
<dbReference type="SUPFAM" id="SSF52922">
    <property type="entry name" value="TK C-terminal domain-like"/>
    <property type="match status" value="1"/>
</dbReference>
<evidence type="ECO:0000259" key="7">
    <source>
        <dbReference type="SMART" id="SM00861"/>
    </source>
</evidence>
<dbReference type="PANTHER" id="PTHR42980">
    <property type="entry name" value="2-OXOISOVALERATE DEHYDROGENASE SUBUNIT BETA-RELATED"/>
    <property type="match status" value="1"/>
</dbReference>
<name>A0A2U0I8M8_9FLAO</name>
<dbReference type="OrthoDB" id="9771835at2"/>
<dbReference type="InterPro" id="IPR009014">
    <property type="entry name" value="Transketo_C/PFOR_II"/>
</dbReference>
<evidence type="ECO:0000313" key="9">
    <source>
        <dbReference type="Proteomes" id="UP000245962"/>
    </source>
</evidence>
<evidence type="ECO:0000256" key="4">
    <source>
        <dbReference type="ARBA" id="ARBA00023002"/>
    </source>
</evidence>
<evidence type="ECO:0000313" key="8">
    <source>
        <dbReference type="EMBL" id="PVW17456.1"/>
    </source>
</evidence>
<dbReference type="CDD" id="cd02000">
    <property type="entry name" value="TPP_E1_PDC_ADC_BCADC"/>
    <property type="match status" value="1"/>
</dbReference>
<sequence>MKKISKDILKKAFKNLVTAKSLTELYEENFKTVSKYVHATSRGHEVIQIAIGMQLKPQDYAFPYYRDDSILLSIGMKPYELMLQVLAKKDDPFSGGRTYYSHPSLRDDDKPKIPHQSSATGMQAIPATGVAMGFHYRESGNFFENGKESNDREKSKQNAVNGWYDQEVHSKDSRLRGNAPIVVCSLGDASVTEGEVAEAFQMAALKQLPILYLVQDNGWDISANEAETRAQNACEYARGFNGLEAVSIDGTDFEESYNTLQDVISKIRTERRPFLVHAKVPLLNHHTSGVRMEFYRDDLEEARSRDPYPKLKKLLLDNGFSEKELSKIEADIQKSVQKDYEKALKAEDPKPEDLFTHDFAPTEITEEKGERSPEGGEKVVMVDCALFAIEELMGKHKECLLYGQDVGGRLGGVFREAATLAQKFGDNRVFNTPIQEAFIVGSTVGMSAVGLKPIVEVQFADYIWPGLNQLFTEVSRSNYLSNGKWPVSMILRVPIGAYGSGGPYHSSSVESVVTNIRGLKIAYPSNGADLKGLMKAAYYDPNPVVIFEHKGLYWSKVKGTKGATSLEPAEDYVLPFGKAWLLQEIWKQEDVETLSIITYGMGVHWAMNAAMELQMQDRIEIVDLRTLHPLDYETVFKSVKKCGKCLVVTEEPSENTFARALQGKIQEACFQQLDAPVMIIGSENMPAIPLNSTLEETMIPSTEKIKQKVLEILEY</sequence>
<dbReference type="SUPFAM" id="SSF52518">
    <property type="entry name" value="Thiamin diphosphate-binding fold (THDP-binding)"/>
    <property type="match status" value="2"/>
</dbReference>
<evidence type="ECO:0000256" key="3">
    <source>
        <dbReference type="ARBA" id="ARBA00012277"/>
    </source>
</evidence>
<accession>A0A2U0I8M8</accession>
<dbReference type="PANTHER" id="PTHR42980:SF1">
    <property type="entry name" value="2-OXOISOVALERATE DEHYDROGENASE SUBUNIT BETA, MITOCHONDRIAL"/>
    <property type="match status" value="1"/>
</dbReference>
<comment type="function">
    <text evidence="2">E1 component of the 2-oxoglutarate dehydrogenase (OGDH) complex which catalyzes the decarboxylation of 2-oxoglutarate, the first step in the conversion of 2-oxoglutarate to succinyl-CoA and CO(2).</text>
</comment>
<keyword evidence="9" id="KW-1185">Reference proteome</keyword>
<dbReference type="Gene3D" id="3.40.50.920">
    <property type="match status" value="1"/>
</dbReference>
<comment type="cofactor">
    <cofactor evidence="1">
        <name>thiamine diphosphate</name>
        <dbReference type="ChEBI" id="CHEBI:58937"/>
    </cofactor>
</comment>
<gene>
    <name evidence="8" type="ORF">DDV96_01935</name>
</gene>
<dbReference type="InterPro" id="IPR005475">
    <property type="entry name" value="Transketolase-like_Pyr-bd"/>
</dbReference>
<keyword evidence="4" id="KW-0560">Oxidoreductase</keyword>
<dbReference type="InterPro" id="IPR029061">
    <property type="entry name" value="THDP-binding"/>
</dbReference>
<keyword evidence="5" id="KW-0786">Thiamine pyrophosphate</keyword>
<dbReference type="CDD" id="cd07036">
    <property type="entry name" value="TPP_PYR_E1-PDHc-beta_like"/>
    <property type="match status" value="1"/>
</dbReference>
<evidence type="ECO:0000256" key="2">
    <source>
        <dbReference type="ARBA" id="ARBA00003906"/>
    </source>
</evidence>
<dbReference type="EC" id="1.2.4.4" evidence="3"/>